<sequence length="72" mass="8636">MSECLIQHRFLHCSMLYTRYGKFINTTKMKPFIYTQMAKFRYFQSFCRSKARRSSIKLSINGGLNPGHYKSW</sequence>
<comment type="caution">
    <text evidence="1">The sequence shown here is derived from an EMBL/GenBank/DDBJ whole genome shotgun (WGS) entry which is preliminary data.</text>
</comment>
<dbReference type="Proteomes" id="UP000037696">
    <property type="component" value="Unassembled WGS sequence"/>
</dbReference>
<dbReference type="AlphaFoldDB" id="A0A0M9WFY4"/>
<protein>
    <submittedName>
        <fullName evidence="1">Uncharacterized protein</fullName>
    </submittedName>
</protein>
<evidence type="ECO:0000313" key="2">
    <source>
        <dbReference type="Proteomes" id="UP000037696"/>
    </source>
</evidence>
<proteinExistence type="predicted"/>
<gene>
    <name evidence="1" type="ORF">ACN38_g5719</name>
</gene>
<reference evidence="1 2" key="1">
    <citation type="submission" date="2015-08" db="EMBL/GenBank/DDBJ databases">
        <title>Genome sequencing of Penicillium nordicum.</title>
        <authorList>
            <person name="Nguyen H.D."/>
            <person name="Seifert K.A."/>
        </authorList>
    </citation>
    <scope>NUCLEOTIDE SEQUENCE [LARGE SCALE GENOMIC DNA]</scope>
    <source>
        <strain evidence="1 2">DAOMC 185683</strain>
    </source>
</reference>
<dbReference type="EMBL" id="LHQQ01000082">
    <property type="protein sequence ID" value="KOS43389.1"/>
    <property type="molecule type" value="Genomic_DNA"/>
</dbReference>
<keyword evidence="2" id="KW-1185">Reference proteome</keyword>
<organism evidence="1 2">
    <name type="scientific">Penicillium nordicum</name>
    <dbReference type="NCBI Taxonomy" id="229535"/>
    <lineage>
        <taxon>Eukaryota</taxon>
        <taxon>Fungi</taxon>
        <taxon>Dikarya</taxon>
        <taxon>Ascomycota</taxon>
        <taxon>Pezizomycotina</taxon>
        <taxon>Eurotiomycetes</taxon>
        <taxon>Eurotiomycetidae</taxon>
        <taxon>Eurotiales</taxon>
        <taxon>Aspergillaceae</taxon>
        <taxon>Penicillium</taxon>
    </lineage>
</organism>
<evidence type="ECO:0000313" key="1">
    <source>
        <dbReference type="EMBL" id="KOS43389.1"/>
    </source>
</evidence>
<name>A0A0M9WFY4_9EURO</name>
<accession>A0A0M9WFY4</accession>